<dbReference type="GO" id="GO:0016491">
    <property type="term" value="F:oxidoreductase activity"/>
    <property type="evidence" value="ECO:0007669"/>
    <property type="project" value="UniProtKB-KW"/>
</dbReference>
<dbReference type="NCBIfam" id="TIGR03885">
    <property type="entry name" value="flavin_revert"/>
    <property type="match status" value="1"/>
</dbReference>
<evidence type="ECO:0000259" key="2">
    <source>
        <dbReference type="Pfam" id="PF00296"/>
    </source>
</evidence>
<comment type="caution">
    <text evidence="3">The sequence shown here is derived from an EMBL/GenBank/DDBJ whole genome shotgun (WGS) entry which is preliminary data.</text>
</comment>
<accession>A0ABS5VMH4</accession>
<dbReference type="Pfam" id="PF00296">
    <property type="entry name" value="Bac_luciferase"/>
    <property type="match status" value="1"/>
</dbReference>
<dbReference type="PANTHER" id="PTHR43244">
    <property type="match status" value="1"/>
</dbReference>
<dbReference type="EMBL" id="JAHESD010000002">
    <property type="protein sequence ID" value="MBT1701929.1"/>
    <property type="molecule type" value="Genomic_DNA"/>
</dbReference>
<keyword evidence="4" id="KW-1185">Reference proteome</keyword>
<evidence type="ECO:0000313" key="3">
    <source>
        <dbReference type="EMBL" id="MBT1701929.1"/>
    </source>
</evidence>
<protein>
    <submittedName>
        <fullName evidence="3">TIGR03885 family FMN-dependent LLM class oxidoreductase</fullName>
        <ecNumber evidence="3">1.-.-.-</ecNumber>
    </submittedName>
</protein>
<dbReference type="RefSeq" id="WP_254151625.1">
    <property type="nucleotide sequence ID" value="NZ_JAHESD010000002.1"/>
</dbReference>
<dbReference type="SUPFAM" id="SSF51679">
    <property type="entry name" value="Bacterial luciferase-like"/>
    <property type="match status" value="1"/>
</dbReference>
<dbReference type="EC" id="1.-.-.-" evidence="3"/>
<dbReference type="Proteomes" id="UP000772618">
    <property type="component" value="Unassembled WGS sequence"/>
</dbReference>
<dbReference type="PANTHER" id="PTHR43244:SF1">
    <property type="entry name" value="5,10-METHYLENETETRAHYDROMETHANOPTERIN REDUCTASE"/>
    <property type="match status" value="1"/>
</dbReference>
<reference evidence="3 4" key="1">
    <citation type="submission" date="2021-05" db="EMBL/GenBank/DDBJ databases">
        <title>A Polyphasic approach of four new species of the genus Ohtaekwangia: Ohtaekwangia histidinii sp. nov., Ohtaekwangia cretensis sp. nov., Ohtaekwangia indiensis sp. nov., Ohtaekwangia reichenbachii sp. nov. from diverse environment.</title>
        <authorList>
            <person name="Octaviana S."/>
        </authorList>
    </citation>
    <scope>NUCLEOTIDE SEQUENCE [LARGE SCALE GENOMIC DNA]</scope>
    <source>
        <strain evidence="3 4">PWU20</strain>
    </source>
</reference>
<keyword evidence="1 3" id="KW-0560">Oxidoreductase</keyword>
<evidence type="ECO:0000256" key="1">
    <source>
        <dbReference type="ARBA" id="ARBA00023002"/>
    </source>
</evidence>
<name>A0ABS5VMH4_9BACT</name>
<dbReference type="InterPro" id="IPR023907">
    <property type="entry name" value="Non-F420_Flavin_OxRdtase"/>
</dbReference>
<dbReference type="InterPro" id="IPR036661">
    <property type="entry name" value="Luciferase-like_sf"/>
</dbReference>
<dbReference type="InterPro" id="IPR050564">
    <property type="entry name" value="F420-G6PD/mer"/>
</dbReference>
<dbReference type="InterPro" id="IPR019945">
    <property type="entry name" value="F420_G6P_DH-rel"/>
</dbReference>
<sequence length="324" mass="36740">MALIGYHASHEQFKPSELLQYVAMAEQAGFQAVNSSDHFHPWSKRQGQSGFSFAWLGAALQSTMLPYGVVCSPGQRYHPAIVAQAVSTLCEMFPGRFWISVGSGEALNERITGEKFPAKQERNERLLECVEIMRRLLRGEKVTHHGRVIVEEAQLYTLPQIQPLIIGAAVTTATAGWVGTWADGLITINAPERELKETIKAFRESGGEKKPMYLKLQLSYSRNEEEALKGAYDQWRTNIFSGKVLGELWTVEQFDAIGEMIRPDDIKDMIHISSDIQKHVDWIKKYIDMGFEKIILHNVNREQEYFIQEFGEKVLPHVSSLQTA</sequence>
<dbReference type="NCBIfam" id="TIGR03557">
    <property type="entry name" value="F420_G6P_family"/>
    <property type="match status" value="1"/>
</dbReference>
<dbReference type="InterPro" id="IPR011251">
    <property type="entry name" value="Luciferase-like_dom"/>
</dbReference>
<proteinExistence type="predicted"/>
<dbReference type="Gene3D" id="3.20.20.30">
    <property type="entry name" value="Luciferase-like domain"/>
    <property type="match status" value="1"/>
</dbReference>
<organism evidence="3 4">
    <name type="scientific">Chryseosolibacter indicus</name>
    <dbReference type="NCBI Taxonomy" id="2782351"/>
    <lineage>
        <taxon>Bacteria</taxon>
        <taxon>Pseudomonadati</taxon>
        <taxon>Bacteroidota</taxon>
        <taxon>Cytophagia</taxon>
        <taxon>Cytophagales</taxon>
        <taxon>Chryseotaleaceae</taxon>
        <taxon>Chryseosolibacter</taxon>
    </lineage>
</organism>
<feature type="domain" description="Luciferase-like" evidence="2">
    <location>
        <begin position="9"/>
        <end position="292"/>
    </location>
</feature>
<dbReference type="CDD" id="cd01097">
    <property type="entry name" value="Tetrahydromethanopterin_reductase"/>
    <property type="match status" value="1"/>
</dbReference>
<evidence type="ECO:0000313" key="4">
    <source>
        <dbReference type="Proteomes" id="UP000772618"/>
    </source>
</evidence>
<gene>
    <name evidence="3" type="ORF">KK060_01480</name>
</gene>